<dbReference type="InterPro" id="IPR002110">
    <property type="entry name" value="Ankyrin_rpt"/>
</dbReference>
<dbReference type="OrthoDB" id="539213at2759"/>
<proteinExistence type="predicted"/>
<accession>A0A194XBP6</accession>
<feature type="region of interest" description="Disordered" evidence="1">
    <location>
        <begin position="645"/>
        <end position="671"/>
    </location>
</feature>
<dbReference type="RefSeq" id="XP_018071941.1">
    <property type="nucleotide sequence ID" value="XM_018218403.1"/>
</dbReference>
<dbReference type="AlphaFoldDB" id="A0A194XBP6"/>
<dbReference type="GeneID" id="28828129"/>
<feature type="compositionally biased region" description="Low complexity" evidence="1">
    <location>
        <begin position="170"/>
        <end position="179"/>
    </location>
</feature>
<dbReference type="SMART" id="SM00248">
    <property type="entry name" value="ANK"/>
    <property type="match status" value="3"/>
</dbReference>
<gene>
    <name evidence="2" type="ORF">LY89DRAFT_718256</name>
</gene>
<dbReference type="SUPFAM" id="SSF48403">
    <property type="entry name" value="Ankyrin repeat"/>
    <property type="match status" value="1"/>
</dbReference>
<reference evidence="2 3" key="1">
    <citation type="submission" date="2015-10" db="EMBL/GenBank/DDBJ databases">
        <title>Full genome of DAOMC 229536 Phialocephala scopiformis, a fungal endophyte of spruce producing the potent anti-insectan compound rugulosin.</title>
        <authorList>
            <consortium name="DOE Joint Genome Institute"/>
            <person name="Walker A.K."/>
            <person name="Frasz S.L."/>
            <person name="Seifert K.A."/>
            <person name="Miller J.D."/>
            <person name="Mondo S.J."/>
            <person name="Labutti K."/>
            <person name="Lipzen A."/>
            <person name="Dockter R."/>
            <person name="Kennedy M."/>
            <person name="Grigoriev I.V."/>
            <person name="Spatafora J.W."/>
        </authorList>
    </citation>
    <scope>NUCLEOTIDE SEQUENCE [LARGE SCALE GENOMIC DNA]</scope>
    <source>
        <strain evidence="2 3">CBS 120377</strain>
    </source>
</reference>
<protein>
    <submittedName>
        <fullName evidence="2">Uncharacterized protein</fullName>
    </submittedName>
</protein>
<keyword evidence="3" id="KW-1185">Reference proteome</keyword>
<dbReference type="InterPro" id="IPR036770">
    <property type="entry name" value="Ankyrin_rpt-contain_sf"/>
</dbReference>
<name>A0A194XBP6_MOLSC</name>
<evidence type="ECO:0000256" key="1">
    <source>
        <dbReference type="SAM" id="MobiDB-lite"/>
    </source>
</evidence>
<dbReference type="EMBL" id="KQ947414">
    <property type="protein sequence ID" value="KUJ17586.1"/>
    <property type="molecule type" value="Genomic_DNA"/>
</dbReference>
<dbReference type="Pfam" id="PF13637">
    <property type="entry name" value="Ank_4"/>
    <property type="match status" value="1"/>
</dbReference>
<dbReference type="Gene3D" id="1.25.40.20">
    <property type="entry name" value="Ankyrin repeat-containing domain"/>
    <property type="match status" value="1"/>
</dbReference>
<dbReference type="KEGG" id="psco:LY89DRAFT_718256"/>
<sequence>MDPITITATVVGLASKLVISIKQICEFWTSIEDAPEYFMSIARDLRLLQSILEGIEEVDDTTIVRLVLEECSERLEKLHTIVAQLETGFLSSKGRVRKWTALKAVFRSDQIRKIQESLSHTKQSLILAMQMSQTRQIRAQPQAVLDKLTSFFMQQKLVAESVTEVSLCDSSIDSPSASQDSKEIRDLNQDYESPNPRHSECRTKSSISWRSSSKEGVSRWRTPFGRIDLRQETSSLMNGTETIETRTHYKFVVRPSSWLVKVGLQWEIQASLSGRSSMLETFRVIPWKSPVFEYCRTGDIENLQRLISNNEASIWDVDNSGRTTLHYAARGCQANTCRFLINAGVRTTKNAGNFTPLTESIYGASYGSRKNCPEDQVETQRLLMSQNDDYVGEMMTFLSSFYATARIQQSSRDAYLFPAILQSSMVLQSELQGFVEEPSEIYTPRAKVVRQIWKSWQSWDTPGIPNYCVDTYDEIVDLALVELQYPSVFHACVLTGHLNISALIQSGANPHLISKGHRHFYGPDKGREDRWDAARRIYLKTFDTPTSLAMYTSGHFSNWRAALHSAKLDLDDFIQHELRPGLDINGRKMPLRVSGWTKTNLAQLFKYKLQPSTCKSACSCRYTRADFKQPKWLRFLWNVKHQGSTSRTCNSYEDDEQRGHNQDSPDMEVEDQASPRIFQDLDPGDGTLSPFCFPDHKGCCYVCQRCWYNNRERDFWLARDTSPDEHLENMKAVWEREDSDDSPFLLSLG</sequence>
<evidence type="ECO:0000313" key="3">
    <source>
        <dbReference type="Proteomes" id="UP000070700"/>
    </source>
</evidence>
<dbReference type="Proteomes" id="UP000070700">
    <property type="component" value="Unassembled WGS sequence"/>
</dbReference>
<organism evidence="2 3">
    <name type="scientific">Mollisia scopiformis</name>
    <name type="common">Conifer needle endophyte fungus</name>
    <name type="synonym">Phialocephala scopiformis</name>
    <dbReference type="NCBI Taxonomy" id="149040"/>
    <lineage>
        <taxon>Eukaryota</taxon>
        <taxon>Fungi</taxon>
        <taxon>Dikarya</taxon>
        <taxon>Ascomycota</taxon>
        <taxon>Pezizomycotina</taxon>
        <taxon>Leotiomycetes</taxon>
        <taxon>Helotiales</taxon>
        <taxon>Mollisiaceae</taxon>
        <taxon>Mollisia</taxon>
    </lineage>
</organism>
<dbReference type="InParanoid" id="A0A194XBP6"/>
<evidence type="ECO:0000313" key="2">
    <source>
        <dbReference type="EMBL" id="KUJ17586.1"/>
    </source>
</evidence>
<feature type="region of interest" description="Disordered" evidence="1">
    <location>
        <begin position="170"/>
        <end position="207"/>
    </location>
</feature>